<dbReference type="EMBL" id="CP020953">
    <property type="protein sequence ID" value="AWI05828.1"/>
    <property type="molecule type" value="Genomic_DNA"/>
</dbReference>
<sequence length="156" mass="17662">MKSEKIKSLLTSFLWLSLMLIIISLIVGSIVFICEIIGDKTTLSFLFKKIYIAIVLLGYSLAIYILLRLTDNFKENPFIQSSVKRFNIIGYIFFIEAIIEAAYSSIFNPDHGLVQILGLNITIGLVTLVIISLTFFLIADVFNKAIKIKEYNDLTI</sequence>
<keyword evidence="3" id="KW-1185">Reference proteome</keyword>
<dbReference type="KEGG" id="cdrk:B9W14_15425"/>
<feature type="transmembrane region" description="Helical" evidence="1">
    <location>
        <begin position="12"/>
        <end position="38"/>
    </location>
</feature>
<feature type="transmembrane region" description="Helical" evidence="1">
    <location>
        <begin position="113"/>
        <end position="139"/>
    </location>
</feature>
<name>A0A2U8DT52_9CLOT</name>
<feature type="transmembrane region" description="Helical" evidence="1">
    <location>
        <begin position="50"/>
        <end position="67"/>
    </location>
</feature>
<keyword evidence="1" id="KW-1133">Transmembrane helix</keyword>
<dbReference type="OrthoDB" id="1757352at2"/>
<dbReference type="InterPro" id="IPR021354">
    <property type="entry name" value="DUF2975"/>
</dbReference>
<dbReference type="Pfam" id="PF11188">
    <property type="entry name" value="DUF2975"/>
    <property type="match status" value="1"/>
</dbReference>
<proteinExistence type="predicted"/>
<dbReference type="Proteomes" id="UP000244910">
    <property type="component" value="Chromosome"/>
</dbReference>
<dbReference type="RefSeq" id="WP_032077015.1">
    <property type="nucleotide sequence ID" value="NZ_CP020953.1"/>
</dbReference>
<reference evidence="3" key="1">
    <citation type="submission" date="2017-04" db="EMBL/GenBank/DDBJ databases">
        <authorList>
            <person name="Song Y."/>
            <person name="Cho B.-K."/>
        </authorList>
    </citation>
    <scope>NUCLEOTIDE SEQUENCE [LARGE SCALE GENOMIC DNA]</scope>
    <source>
        <strain evidence="3">SL1</strain>
    </source>
</reference>
<feature type="transmembrane region" description="Helical" evidence="1">
    <location>
        <begin position="88"/>
        <end position="107"/>
    </location>
</feature>
<accession>A0A2U8DT52</accession>
<protein>
    <recommendedName>
        <fullName evidence="4">DUF2975 domain-containing protein</fullName>
    </recommendedName>
</protein>
<keyword evidence="1" id="KW-0812">Transmembrane</keyword>
<keyword evidence="1" id="KW-0472">Membrane</keyword>
<evidence type="ECO:0000313" key="3">
    <source>
        <dbReference type="Proteomes" id="UP000244910"/>
    </source>
</evidence>
<dbReference type="AlphaFoldDB" id="A0A2U8DT52"/>
<evidence type="ECO:0000313" key="2">
    <source>
        <dbReference type="EMBL" id="AWI05828.1"/>
    </source>
</evidence>
<gene>
    <name evidence="2" type="ORF">B9W14_15425</name>
</gene>
<evidence type="ECO:0008006" key="4">
    <source>
        <dbReference type="Google" id="ProtNLM"/>
    </source>
</evidence>
<evidence type="ECO:0000256" key="1">
    <source>
        <dbReference type="SAM" id="Phobius"/>
    </source>
</evidence>
<organism evidence="2 3">
    <name type="scientific">Clostridium drakei</name>
    <dbReference type="NCBI Taxonomy" id="332101"/>
    <lineage>
        <taxon>Bacteria</taxon>
        <taxon>Bacillati</taxon>
        <taxon>Bacillota</taxon>
        <taxon>Clostridia</taxon>
        <taxon>Eubacteriales</taxon>
        <taxon>Clostridiaceae</taxon>
        <taxon>Clostridium</taxon>
    </lineage>
</organism>